<proteinExistence type="inferred from homology"/>
<protein>
    <submittedName>
        <fullName evidence="8">DMT family transporter</fullName>
    </submittedName>
</protein>
<dbReference type="Pfam" id="PF00892">
    <property type="entry name" value="EamA"/>
    <property type="match status" value="2"/>
</dbReference>
<evidence type="ECO:0000313" key="9">
    <source>
        <dbReference type="Proteomes" id="UP001165541"/>
    </source>
</evidence>
<evidence type="ECO:0000256" key="2">
    <source>
        <dbReference type="ARBA" id="ARBA00007362"/>
    </source>
</evidence>
<dbReference type="SUPFAM" id="SSF103481">
    <property type="entry name" value="Multidrug resistance efflux transporter EmrE"/>
    <property type="match status" value="2"/>
</dbReference>
<comment type="subcellular location">
    <subcellularLocation>
        <location evidence="1">Membrane</location>
        <topology evidence="1">Multi-pass membrane protein</topology>
    </subcellularLocation>
</comment>
<reference evidence="8" key="1">
    <citation type="submission" date="2022-05" db="EMBL/GenBank/DDBJ databases">
        <title>Schlegelella sp. nov., isolated from mangrove soil.</title>
        <authorList>
            <person name="Liu Y."/>
            <person name="Ge X."/>
            <person name="Liu W."/>
        </authorList>
    </citation>
    <scope>NUCLEOTIDE SEQUENCE</scope>
    <source>
        <strain evidence="8">S2-27</strain>
    </source>
</reference>
<keyword evidence="9" id="KW-1185">Reference proteome</keyword>
<feature type="transmembrane region" description="Helical" evidence="6">
    <location>
        <begin position="92"/>
        <end position="110"/>
    </location>
</feature>
<evidence type="ECO:0000256" key="5">
    <source>
        <dbReference type="ARBA" id="ARBA00023136"/>
    </source>
</evidence>
<evidence type="ECO:0000256" key="4">
    <source>
        <dbReference type="ARBA" id="ARBA00022989"/>
    </source>
</evidence>
<evidence type="ECO:0000256" key="6">
    <source>
        <dbReference type="SAM" id="Phobius"/>
    </source>
</evidence>
<comment type="caution">
    <text evidence="8">The sequence shown here is derived from an EMBL/GenBank/DDBJ whole genome shotgun (WGS) entry which is preliminary data.</text>
</comment>
<feature type="domain" description="EamA" evidence="7">
    <location>
        <begin position="11"/>
        <end position="137"/>
    </location>
</feature>
<feature type="transmembrane region" description="Helical" evidence="6">
    <location>
        <begin position="122"/>
        <end position="139"/>
    </location>
</feature>
<evidence type="ECO:0000259" key="7">
    <source>
        <dbReference type="Pfam" id="PF00892"/>
    </source>
</evidence>
<comment type="similarity">
    <text evidence="2">Belongs to the EamA transporter family.</text>
</comment>
<dbReference type="PANTHER" id="PTHR32322">
    <property type="entry name" value="INNER MEMBRANE TRANSPORTER"/>
    <property type="match status" value="1"/>
</dbReference>
<feature type="transmembrane region" description="Helical" evidence="6">
    <location>
        <begin position="37"/>
        <end position="55"/>
    </location>
</feature>
<feature type="transmembrane region" description="Helical" evidence="6">
    <location>
        <begin position="7"/>
        <end position="25"/>
    </location>
</feature>
<feature type="transmembrane region" description="Helical" evidence="6">
    <location>
        <begin position="182"/>
        <end position="202"/>
    </location>
</feature>
<sequence length="311" mass="32868">MSFARSPWPVPALLLNAFVWGLSWWPLRALQGHGLHPLWTTVIVYLLAVLALLAWRPQGLRQLLAQPQLWILAVASGTTNAAFNWAVSIGEVVRVVLLFYLMPLWSVLLARVLLHERFTASGVFRIGLALAGAAVVLKPEGVPFPLPSGRADWLALLGGFAFALNSVMLRRLGSRTREEGRAVAMLFGCVVIAGSLAVGLGPERGIAWPPAPQAAWVALAIGLALAFMCSNMAYQFGAARLPANVTAVVMLTEVVFASVSSVAWGGEMLTAQTLAGGGLIVAAALLAALGPARWGQAETSRRTSASNSSSA</sequence>
<dbReference type="Proteomes" id="UP001165541">
    <property type="component" value="Unassembled WGS sequence"/>
</dbReference>
<keyword evidence="4 6" id="KW-1133">Transmembrane helix</keyword>
<dbReference type="RefSeq" id="WP_251780786.1">
    <property type="nucleotide sequence ID" value="NZ_JAMKFE010000018.1"/>
</dbReference>
<dbReference type="InterPro" id="IPR050638">
    <property type="entry name" value="AA-Vitamin_Transporters"/>
</dbReference>
<dbReference type="InterPro" id="IPR037185">
    <property type="entry name" value="EmrE-like"/>
</dbReference>
<accession>A0ABT0YVH8</accession>
<keyword evidence="5 6" id="KW-0472">Membrane</keyword>
<evidence type="ECO:0000256" key="3">
    <source>
        <dbReference type="ARBA" id="ARBA00022692"/>
    </source>
</evidence>
<dbReference type="InterPro" id="IPR000620">
    <property type="entry name" value="EamA_dom"/>
</dbReference>
<feature type="transmembrane region" description="Helical" evidence="6">
    <location>
        <begin position="214"/>
        <end position="234"/>
    </location>
</feature>
<feature type="transmembrane region" description="Helical" evidence="6">
    <location>
        <begin position="241"/>
        <end position="264"/>
    </location>
</feature>
<keyword evidence="3 6" id="KW-0812">Transmembrane</keyword>
<gene>
    <name evidence="8" type="ORF">M8A51_22505</name>
</gene>
<evidence type="ECO:0000313" key="8">
    <source>
        <dbReference type="EMBL" id="MCM5682309.1"/>
    </source>
</evidence>
<evidence type="ECO:0000256" key="1">
    <source>
        <dbReference type="ARBA" id="ARBA00004141"/>
    </source>
</evidence>
<organism evidence="8 9">
    <name type="scientific">Caldimonas mangrovi</name>
    <dbReference type="NCBI Taxonomy" id="2944811"/>
    <lineage>
        <taxon>Bacteria</taxon>
        <taxon>Pseudomonadati</taxon>
        <taxon>Pseudomonadota</taxon>
        <taxon>Betaproteobacteria</taxon>
        <taxon>Burkholderiales</taxon>
        <taxon>Sphaerotilaceae</taxon>
        <taxon>Caldimonas</taxon>
    </lineage>
</organism>
<feature type="domain" description="EamA" evidence="7">
    <location>
        <begin position="151"/>
        <end position="287"/>
    </location>
</feature>
<dbReference type="EMBL" id="JAMKFE010000018">
    <property type="protein sequence ID" value="MCM5682309.1"/>
    <property type="molecule type" value="Genomic_DNA"/>
</dbReference>
<name>A0ABT0YVH8_9BURK</name>
<feature type="transmembrane region" description="Helical" evidence="6">
    <location>
        <begin position="151"/>
        <end position="170"/>
    </location>
</feature>
<feature type="transmembrane region" description="Helical" evidence="6">
    <location>
        <begin position="67"/>
        <end position="86"/>
    </location>
</feature>
<feature type="transmembrane region" description="Helical" evidence="6">
    <location>
        <begin position="270"/>
        <end position="292"/>
    </location>
</feature>
<dbReference type="PANTHER" id="PTHR32322:SF2">
    <property type="entry name" value="EAMA DOMAIN-CONTAINING PROTEIN"/>
    <property type="match status" value="1"/>
</dbReference>